<name>A0ABT1LAD9_9HYPH</name>
<dbReference type="PRINTS" id="PR00080">
    <property type="entry name" value="SDRFAMILY"/>
</dbReference>
<dbReference type="Gene3D" id="3.40.50.720">
    <property type="entry name" value="NAD(P)-binding Rossmann-like Domain"/>
    <property type="match status" value="1"/>
</dbReference>
<sequence>MTDLSDDAPAKLFDLTGQVALVTGASRGLGWTMARALAAAGAAVVITARDAATLERRAGELRDAGARCEAMAFDVADGPAVDAAVAETGARFGRLDILLSNAGLTSRKPLLEQSDEDWTRVIDADLTAGWRLARAAARLMVPAGRGRMVFTSSIMGVVARPTVTGYVAAKAGLNGLVRALAVELAPAGVTVNAIAPGYFRTEGNESLRRGDPGFEARISARTPAGRWGEPRELAAAALYLASPAAGYTTGTVLTVDGGLTAAI</sequence>
<keyword evidence="2" id="KW-0560">Oxidoreductase</keyword>
<dbReference type="PROSITE" id="PS00061">
    <property type="entry name" value="ADH_SHORT"/>
    <property type="match status" value="1"/>
</dbReference>
<dbReference type="InterPro" id="IPR020904">
    <property type="entry name" value="Sc_DH/Rdtase_CS"/>
</dbReference>
<accession>A0ABT1LAD9</accession>
<evidence type="ECO:0000313" key="5">
    <source>
        <dbReference type="Proteomes" id="UP001205890"/>
    </source>
</evidence>
<dbReference type="PANTHER" id="PTHR43669:SF3">
    <property type="entry name" value="ALCOHOL DEHYDROGENASE, PUTATIVE (AFU_ORTHOLOGUE AFUA_3G03445)-RELATED"/>
    <property type="match status" value="1"/>
</dbReference>
<evidence type="ECO:0000256" key="2">
    <source>
        <dbReference type="ARBA" id="ARBA00023002"/>
    </source>
</evidence>
<keyword evidence="5" id="KW-1185">Reference proteome</keyword>
<dbReference type="EMBL" id="JANCLU010000006">
    <property type="protein sequence ID" value="MCP8938455.1"/>
    <property type="molecule type" value="Genomic_DNA"/>
</dbReference>
<dbReference type="RefSeq" id="WP_254740664.1">
    <property type="nucleotide sequence ID" value="NZ_JANCLU010000006.1"/>
</dbReference>
<dbReference type="InterPro" id="IPR002347">
    <property type="entry name" value="SDR_fam"/>
</dbReference>
<evidence type="ECO:0000313" key="4">
    <source>
        <dbReference type="EMBL" id="MCP8938455.1"/>
    </source>
</evidence>
<dbReference type="Proteomes" id="UP001205890">
    <property type="component" value="Unassembled WGS sequence"/>
</dbReference>
<dbReference type="InterPro" id="IPR036291">
    <property type="entry name" value="NAD(P)-bd_dom_sf"/>
</dbReference>
<reference evidence="4 5" key="1">
    <citation type="submission" date="2022-07" db="EMBL/GenBank/DDBJ databases">
        <authorList>
            <person name="Li W.-J."/>
            <person name="Deng Q.-Q."/>
        </authorList>
    </citation>
    <scope>NUCLEOTIDE SEQUENCE [LARGE SCALE GENOMIC DNA]</scope>
    <source>
        <strain evidence="4 5">SYSU M60028</strain>
    </source>
</reference>
<comment type="similarity">
    <text evidence="1">Belongs to the short-chain dehydrogenases/reductases (SDR) family.</text>
</comment>
<dbReference type="SUPFAM" id="SSF51735">
    <property type="entry name" value="NAD(P)-binding Rossmann-fold domains"/>
    <property type="match status" value="1"/>
</dbReference>
<organism evidence="4 5">
    <name type="scientific">Alsobacter ponti</name>
    <dbReference type="NCBI Taxonomy" id="2962936"/>
    <lineage>
        <taxon>Bacteria</taxon>
        <taxon>Pseudomonadati</taxon>
        <taxon>Pseudomonadota</taxon>
        <taxon>Alphaproteobacteria</taxon>
        <taxon>Hyphomicrobiales</taxon>
        <taxon>Alsobacteraceae</taxon>
        <taxon>Alsobacter</taxon>
    </lineage>
</organism>
<gene>
    <name evidence="4" type="ORF">NK718_07995</name>
</gene>
<feature type="domain" description="Ketoreductase" evidence="3">
    <location>
        <begin position="18"/>
        <end position="197"/>
    </location>
</feature>
<evidence type="ECO:0000256" key="1">
    <source>
        <dbReference type="ARBA" id="ARBA00006484"/>
    </source>
</evidence>
<evidence type="ECO:0000259" key="3">
    <source>
        <dbReference type="SMART" id="SM00822"/>
    </source>
</evidence>
<dbReference type="Pfam" id="PF13561">
    <property type="entry name" value="adh_short_C2"/>
    <property type="match status" value="1"/>
</dbReference>
<dbReference type="InterPro" id="IPR057326">
    <property type="entry name" value="KR_dom"/>
</dbReference>
<comment type="caution">
    <text evidence="4">The sequence shown here is derived from an EMBL/GenBank/DDBJ whole genome shotgun (WGS) entry which is preliminary data.</text>
</comment>
<protein>
    <submittedName>
        <fullName evidence="4">SDR family oxidoreductase</fullName>
    </submittedName>
</protein>
<dbReference type="PRINTS" id="PR00081">
    <property type="entry name" value="GDHRDH"/>
</dbReference>
<proteinExistence type="inferred from homology"/>
<dbReference type="PANTHER" id="PTHR43669">
    <property type="entry name" value="5-KETO-D-GLUCONATE 5-REDUCTASE"/>
    <property type="match status" value="1"/>
</dbReference>
<dbReference type="SMART" id="SM00822">
    <property type="entry name" value="PKS_KR"/>
    <property type="match status" value="1"/>
</dbReference>